<dbReference type="SUPFAM" id="SSF159888">
    <property type="entry name" value="YdhG-like"/>
    <property type="match status" value="1"/>
</dbReference>
<proteinExistence type="predicted"/>
<feature type="domain" description="YdhG-like" evidence="1">
    <location>
        <begin position="19"/>
        <end position="114"/>
    </location>
</feature>
<gene>
    <name evidence="2" type="ORF">FUA23_11870</name>
</gene>
<protein>
    <recommendedName>
        <fullName evidence="1">YdhG-like domain-containing protein</fullName>
    </recommendedName>
</protein>
<dbReference type="Proteomes" id="UP000321907">
    <property type="component" value="Unassembled WGS sequence"/>
</dbReference>
<dbReference type="EMBL" id="VOXD01000016">
    <property type="protein sequence ID" value="TXF89202.1"/>
    <property type="molecule type" value="Genomic_DNA"/>
</dbReference>
<dbReference type="Pfam" id="PF13376">
    <property type="entry name" value="OmdA"/>
    <property type="match status" value="1"/>
</dbReference>
<evidence type="ECO:0000313" key="3">
    <source>
        <dbReference type="Proteomes" id="UP000321907"/>
    </source>
</evidence>
<comment type="caution">
    <text evidence="2">The sequence shown here is derived from an EMBL/GenBank/DDBJ whole genome shotgun (WGS) entry which is preliminary data.</text>
</comment>
<reference evidence="2 3" key="1">
    <citation type="submission" date="2019-08" db="EMBL/GenBank/DDBJ databases">
        <title>Lewinella sp. strain SSH13 Genome sequencing and assembly.</title>
        <authorList>
            <person name="Kim I."/>
        </authorList>
    </citation>
    <scope>NUCLEOTIDE SEQUENCE [LARGE SCALE GENOMIC DNA]</scope>
    <source>
        <strain evidence="2 3">SSH13</strain>
    </source>
</reference>
<keyword evidence="3" id="KW-1185">Reference proteome</keyword>
<evidence type="ECO:0000313" key="2">
    <source>
        <dbReference type="EMBL" id="TXF89202.1"/>
    </source>
</evidence>
<dbReference type="RefSeq" id="WP_147930964.1">
    <property type="nucleotide sequence ID" value="NZ_VOXD01000016.1"/>
</dbReference>
<name>A0A5C7FFV5_9BACT</name>
<dbReference type="OrthoDB" id="214150at2"/>
<dbReference type="Gene3D" id="3.90.1150.200">
    <property type="match status" value="1"/>
</dbReference>
<dbReference type="InterPro" id="IPR014922">
    <property type="entry name" value="YdhG-like"/>
</dbReference>
<sequence>MYKPSSPEDYLANAPDHYRAGLTAMREVLLSFDLEESIKWNIPVYGYGKKNVASLFYAKAYLGVWFGQGALLSDPDGILVNASPGKTVSQRQLRFASQEEVDPELLRGFLTEAIQNQKEGLELAPVKAPEAELPPALLEAFRNDPELEQLYSGFTPYKQREFCESINDAKREVTKARRLQKVIEHIREGSGLSDKYRK</sequence>
<dbReference type="AlphaFoldDB" id="A0A5C7FFV5"/>
<accession>A0A5C7FFV5</accession>
<dbReference type="Pfam" id="PF08818">
    <property type="entry name" value="DUF1801"/>
    <property type="match status" value="1"/>
</dbReference>
<organism evidence="2 3">
    <name type="scientific">Neolewinella aurantiaca</name>
    <dbReference type="NCBI Taxonomy" id="2602767"/>
    <lineage>
        <taxon>Bacteria</taxon>
        <taxon>Pseudomonadati</taxon>
        <taxon>Bacteroidota</taxon>
        <taxon>Saprospiria</taxon>
        <taxon>Saprospirales</taxon>
        <taxon>Lewinellaceae</taxon>
        <taxon>Neolewinella</taxon>
    </lineage>
</organism>
<evidence type="ECO:0000259" key="1">
    <source>
        <dbReference type="Pfam" id="PF08818"/>
    </source>
</evidence>